<dbReference type="EMBL" id="JAFBDZ010000005">
    <property type="protein sequence ID" value="MBM7587641.1"/>
    <property type="molecule type" value="Genomic_DNA"/>
</dbReference>
<dbReference type="PANTHER" id="PTHR37291:SF1">
    <property type="entry name" value="TYPE IV METHYL-DIRECTED RESTRICTION ENZYME ECOKMCRB SUBUNIT"/>
    <property type="match status" value="1"/>
</dbReference>
<dbReference type="InterPro" id="IPR052934">
    <property type="entry name" value="Methyl-DNA_Rec/Restrict_Enz"/>
</dbReference>
<sequence length="694" mass="79992">MLKKNRSWSKEKGREGLIATKKVDWSIFLNGSHIPIDFHEDFELANNGVHLNRGEKHSLTLLIDGNDYRAQLVNVDRNGISVDSLLLRYDSNKDLRELLRNKFNTSYTYLIEKRSEEKNQGKVVHVPDEIAEYLDFYQTEEPFVYRVELVQSKSGKRNINFWWVNQGQSAKIQTEGGFLWSPKTDKKGTPLAHHNDVMLAQPGDVVFAYSDVAIRSICIVDKASEDKPKPTSFSGHSNWEEQGNYLKVSFHSLDKVIQKTEIPEQWRKEEDGPFDRNGNVKQGYFYKVSNSFSARLLERFNDRLPQEIAEHIQLPEGNDEDDQRRDGMKFSSDQEFIDHVHQYINVKGFMYSKDQLMNFYLALKTKPFVILSGISGTGKTKIVQLFAEALDATEENGQFSLIPVRPDWSDGSDLIGFENIKGEFQPGPFTKVLMEANKPENHLKPYFVLLDEMNLARVEYYFSDLLSVMESRKVVDGEFLSTPIVDREEVGALYLRDNVYIIGTVNMDETTHPFSPKVLDRANTIEYNDVVLDHFGFLTNEAAINPLAVSNQQIAGRFLNLKDAFFDHENLVKEVTSLLVEVNMILEPMRAHFGYRVRDEICFYMIYNSEDQLMDFDDAFDYQLLQKVLPRLTGNDPKTEEALKKLFRFCTSHEWDELNANSIILEGRYKKSAKKVSSMMSTIVHDGFTSFWGS</sequence>
<dbReference type="InterPro" id="IPR027417">
    <property type="entry name" value="P-loop_NTPase"/>
</dbReference>
<proteinExistence type="predicted"/>
<dbReference type="PANTHER" id="PTHR37291">
    <property type="entry name" value="5-METHYLCYTOSINE-SPECIFIC RESTRICTION ENZYME B"/>
    <property type="match status" value="1"/>
</dbReference>
<dbReference type="InterPro" id="IPR011704">
    <property type="entry name" value="ATPase_dyneun-rel_AAA"/>
</dbReference>
<dbReference type="Proteomes" id="UP001646157">
    <property type="component" value="Unassembled WGS sequence"/>
</dbReference>
<dbReference type="Pfam" id="PF07728">
    <property type="entry name" value="AAA_5"/>
    <property type="match status" value="1"/>
</dbReference>
<comment type="caution">
    <text evidence="2">The sequence shown here is derived from an EMBL/GenBank/DDBJ whole genome shotgun (WGS) entry which is preliminary data.</text>
</comment>
<organism evidence="2 3">
    <name type="scientific">Rossellomorea pakistanensis</name>
    <dbReference type="NCBI Taxonomy" id="992288"/>
    <lineage>
        <taxon>Bacteria</taxon>
        <taxon>Bacillati</taxon>
        <taxon>Bacillota</taxon>
        <taxon>Bacilli</taxon>
        <taxon>Bacillales</taxon>
        <taxon>Bacillaceae</taxon>
        <taxon>Rossellomorea</taxon>
    </lineage>
</organism>
<dbReference type="SUPFAM" id="SSF52540">
    <property type="entry name" value="P-loop containing nucleoside triphosphate hydrolases"/>
    <property type="match status" value="1"/>
</dbReference>
<keyword evidence="3" id="KW-1185">Reference proteome</keyword>
<evidence type="ECO:0000313" key="2">
    <source>
        <dbReference type="EMBL" id="MBM7587641.1"/>
    </source>
</evidence>
<dbReference type="RefSeq" id="WP_205174818.1">
    <property type="nucleotide sequence ID" value="NZ_JAFBDZ010000005.1"/>
</dbReference>
<reference evidence="2 3" key="1">
    <citation type="submission" date="2021-01" db="EMBL/GenBank/DDBJ databases">
        <title>Genomic Encyclopedia of Type Strains, Phase IV (KMG-IV): sequencing the most valuable type-strain genomes for metagenomic binning, comparative biology and taxonomic classification.</title>
        <authorList>
            <person name="Goeker M."/>
        </authorList>
    </citation>
    <scope>NUCLEOTIDE SEQUENCE [LARGE SCALE GENOMIC DNA]</scope>
    <source>
        <strain evidence="2 3">DSM 24834</strain>
    </source>
</reference>
<protein>
    <submittedName>
        <fullName evidence="2">MoxR-like ATPase</fullName>
    </submittedName>
</protein>
<feature type="domain" description="ATPase dynein-related AAA" evidence="1">
    <location>
        <begin position="369"/>
        <end position="521"/>
    </location>
</feature>
<name>A0ABS2NIE8_9BACI</name>
<dbReference type="Gene3D" id="3.40.50.300">
    <property type="entry name" value="P-loop containing nucleotide triphosphate hydrolases"/>
    <property type="match status" value="1"/>
</dbReference>
<gene>
    <name evidence="2" type="ORF">JOC86_004215</name>
</gene>
<evidence type="ECO:0000313" key="3">
    <source>
        <dbReference type="Proteomes" id="UP001646157"/>
    </source>
</evidence>
<accession>A0ABS2NIE8</accession>
<evidence type="ECO:0000259" key="1">
    <source>
        <dbReference type="Pfam" id="PF07728"/>
    </source>
</evidence>